<feature type="binding site" evidence="7">
    <location>
        <position position="103"/>
    </location>
    <ligand>
        <name>carbamoyl phosphate</name>
        <dbReference type="ChEBI" id="CHEBI:58228"/>
    </ligand>
</feature>
<feature type="binding site" evidence="7">
    <location>
        <position position="134"/>
    </location>
    <ligand>
        <name>carbamoyl phosphate</name>
        <dbReference type="ChEBI" id="CHEBI:58228"/>
    </ligand>
</feature>
<dbReference type="SUPFAM" id="SSF53671">
    <property type="entry name" value="Aspartate/ornithine carbamoyltransferase"/>
    <property type="match status" value="1"/>
</dbReference>
<comment type="similarity">
    <text evidence="2 7">Belongs to the aspartate/ornithine carbamoyltransferase superfamily. ATCase family.</text>
</comment>
<proteinExistence type="inferred from homology"/>
<comment type="catalytic activity">
    <reaction evidence="6 7">
        <text>carbamoyl phosphate + L-aspartate = N-carbamoyl-L-aspartate + phosphate + H(+)</text>
        <dbReference type="Rhea" id="RHEA:20013"/>
        <dbReference type="ChEBI" id="CHEBI:15378"/>
        <dbReference type="ChEBI" id="CHEBI:29991"/>
        <dbReference type="ChEBI" id="CHEBI:32814"/>
        <dbReference type="ChEBI" id="CHEBI:43474"/>
        <dbReference type="ChEBI" id="CHEBI:58228"/>
        <dbReference type="EC" id="2.1.3.2"/>
    </reaction>
</comment>
<dbReference type="EMBL" id="MQSV01000002">
    <property type="protein sequence ID" value="OKL49109.1"/>
    <property type="molecule type" value="Genomic_DNA"/>
</dbReference>
<feature type="binding site" evidence="7">
    <location>
        <position position="270"/>
    </location>
    <ligand>
        <name>carbamoyl phosphate</name>
        <dbReference type="ChEBI" id="CHEBI:58228"/>
    </ligand>
</feature>
<dbReference type="NCBIfam" id="TIGR00670">
    <property type="entry name" value="asp_carb_tr"/>
    <property type="match status" value="1"/>
</dbReference>
<keyword evidence="3 7" id="KW-0808">Transferase</keyword>
<evidence type="ECO:0000259" key="8">
    <source>
        <dbReference type="Pfam" id="PF00185"/>
    </source>
</evidence>
<feature type="binding site" evidence="7">
    <location>
        <position position="81"/>
    </location>
    <ligand>
        <name>L-aspartate</name>
        <dbReference type="ChEBI" id="CHEBI:29991"/>
    </ligand>
</feature>
<dbReference type="GO" id="GO:0004070">
    <property type="term" value="F:aspartate carbamoyltransferase activity"/>
    <property type="evidence" value="ECO:0007669"/>
    <property type="project" value="UniProtKB-UniRule"/>
</dbReference>
<evidence type="ECO:0000256" key="3">
    <source>
        <dbReference type="ARBA" id="ARBA00022679"/>
    </source>
</evidence>
<dbReference type="GO" id="GO:0005829">
    <property type="term" value="C:cytosol"/>
    <property type="evidence" value="ECO:0007669"/>
    <property type="project" value="TreeGrafter"/>
</dbReference>
<evidence type="ECO:0000313" key="11">
    <source>
        <dbReference type="Proteomes" id="UP000186785"/>
    </source>
</evidence>
<dbReference type="InterPro" id="IPR036901">
    <property type="entry name" value="Asp/Orn_carbamoylTrfase_sf"/>
</dbReference>
<dbReference type="OrthoDB" id="9774690at2"/>
<protein>
    <recommendedName>
        <fullName evidence="7">Aspartate carbamoyltransferase</fullName>
        <ecNumber evidence="7">2.1.3.2</ecNumber>
    </recommendedName>
    <alternativeName>
        <fullName evidence="7">Aspartate transcarbamylase</fullName>
        <shortName evidence="7">ATCase</shortName>
    </alternativeName>
</protein>
<dbReference type="PROSITE" id="PS00097">
    <property type="entry name" value="CARBAMOYLTRANSFERASE"/>
    <property type="match status" value="1"/>
</dbReference>
<feature type="binding site" evidence="7">
    <location>
        <position position="54"/>
    </location>
    <ligand>
        <name>carbamoyl phosphate</name>
        <dbReference type="ChEBI" id="CHEBI:58228"/>
    </ligand>
</feature>
<dbReference type="InterPro" id="IPR002082">
    <property type="entry name" value="Asp_carbamoyltransf"/>
</dbReference>
<dbReference type="PANTHER" id="PTHR45753:SF6">
    <property type="entry name" value="ASPARTATE CARBAMOYLTRANSFERASE"/>
    <property type="match status" value="1"/>
</dbReference>
<evidence type="ECO:0000256" key="5">
    <source>
        <dbReference type="ARBA" id="ARBA00043884"/>
    </source>
</evidence>
<keyword evidence="4 7" id="KW-0665">Pyrimidine biosynthesis</keyword>
<dbReference type="Pfam" id="PF00185">
    <property type="entry name" value="OTCace"/>
    <property type="match status" value="1"/>
</dbReference>
<dbReference type="Pfam" id="PF02729">
    <property type="entry name" value="OTCace_N"/>
    <property type="match status" value="1"/>
</dbReference>
<dbReference type="GO" id="GO:0044205">
    <property type="term" value="P:'de novo' UMP biosynthetic process"/>
    <property type="evidence" value="ECO:0007669"/>
    <property type="project" value="UniProtKB-UniRule"/>
</dbReference>
<dbReference type="PRINTS" id="PR00101">
    <property type="entry name" value="ATCASE"/>
</dbReference>
<sequence length="313" mass="33416">MKNLLTLSGISNSEAITLLDRVQNMKTKFGTPDFEPTLAGATVANLFFEDSTRTRLSFSLAAERLGARVVNFSAAGSSLSKGESLRDTVATITSMGIDAVVIRHQAVGAGQLVAKWTGLPVLNGGDGAHQHPTQALLDAVSLREYLHESPLGKDLAGTKLLIVGDLLHSRVVRSNVDLMVALGAEVTLVGPSTLLPPGVHTWPVKVTTDFDAAIATQPDAVMMLRVQKERMSSAGGGYFPSVGDYIRQYCLNPERYEKLGEKCAILHPGPLNRGLEICDQAADGPGSLILKQVNNGVFVRMAMLDLLINGDEN</sequence>
<feature type="domain" description="Aspartate/ornithine carbamoyltransferase carbamoyl-P binding" evidence="9">
    <location>
        <begin position="2"/>
        <end position="144"/>
    </location>
</feature>
<gene>
    <name evidence="7" type="primary">pyrB</name>
    <name evidence="10" type="ORF">BSR29_04560</name>
</gene>
<comment type="pathway">
    <text evidence="1 7">Pyrimidine metabolism; UMP biosynthesis via de novo pathway; (S)-dihydroorotate from bicarbonate: step 2/3.</text>
</comment>
<dbReference type="PRINTS" id="PR00100">
    <property type="entry name" value="AOTCASE"/>
</dbReference>
<feature type="binding site" evidence="7">
    <location>
        <position position="225"/>
    </location>
    <ligand>
        <name>L-aspartate</name>
        <dbReference type="ChEBI" id="CHEBI:29991"/>
    </ligand>
</feature>
<dbReference type="PANTHER" id="PTHR45753">
    <property type="entry name" value="ORNITHINE CARBAMOYLTRANSFERASE, MITOCHONDRIAL"/>
    <property type="match status" value="1"/>
</dbReference>
<feature type="binding site" evidence="7">
    <location>
        <position position="269"/>
    </location>
    <ligand>
        <name>carbamoyl phosphate</name>
        <dbReference type="ChEBI" id="CHEBI:58228"/>
    </ligand>
</feature>
<evidence type="ECO:0000256" key="2">
    <source>
        <dbReference type="ARBA" id="ARBA00008896"/>
    </source>
</evidence>
<evidence type="ECO:0000256" key="7">
    <source>
        <dbReference type="HAMAP-Rule" id="MF_00001"/>
    </source>
</evidence>
<dbReference type="AlphaFoldDB" id="A0A1Q5PNM6"/>
<evidence type="ECO:0000256" key="6">
    <source>
        <dbReference type="ARBA" id="ARBA00048859"/>
    </source>
</evidence>
<name>A0A1Q5PNM6_9ACTO</name>
<evidence type="ECO:0000256" key="4">
    <source>
        <dbReference type="ARBA" id="ARBA00022975"/>
    </source>
</evidence>
<evidence type="ECO:0000313" key="10">
    <source>
        <dbReference type="EMBL" id="OKL49109.1"/>
    </source>
</evidence>
<dbReference type="RefSeq" id="WP_073709098.1">
    <property type="nucleotide sequence ID" value="NZ_MQSV01000002.1"/>
</dbReference>
<dbReference type="GO" id="GO:0006520">
    <property type="term" value="P:amino acid metabolic process"/>
    <property type="evidence" value="ECO:0007669"/>
    <property type="project" value="InterPro"/>
</dbReference>
<dbReference type="UniPathway" id="UPA00070">
    <property type="reaction ID" value="UER00116"/>
</dbReference>
<dbReference type="NCBIfam" id="NF002032">
    <property type="entry name" value="PRK00856.1"/>
    <property type="match status" value="1"/>
</dbReference>
<evidence type="ECO:0000256" key="1">
    <source>
        <dbReference type="ARBA" id="ARBA00004852"/>
    </source>
</evidence>
<organism evidence="10 11">
    <name type="scientific">Boudabousia liubingyangii</name>
    <dbReference type="NCBI Taxonomy" id="1921764"/>
    <lineage>
        <taxon>Bacteria</taxon>
        <taxon>Bacillati</taxon>
        <taxon>Actinomycetota</taxon>
        <taxon>Actinomycetes</taxon>
        <taxon>Actinomycetales</taxon>
        <taxon>Actinomycetaceae</taxon>
        <taxon>Boudabousia</taxon>
    </lineage>
</organism>
<accession>A0A1Q5PNM6</accession>
<comment type="caution">
    <text evidence="10">The sequence shown here is derived from an EMBL/GenBank/DDBJ whole genome shotgun (WGS) entry which is preliminary data.</text>
</comment>
<dbReference type="InterPro" id="IPR006132">
    <property type="entry name" value="Asp/Orn_carbamoyltranf_P-bd"/>
</dbReference>
<dbReference type="InterPro" id="IPR006131">
    <property type="entry name" value="Asp_carbamoyltransf_Asp/Orn-bd"/>
</dbReference>
<dbReference type="GO" id="GO:0016597">
    <property type="term" value="F:amino acid binding"/>
    <property type="evidence" value="ECO:0007669"/>
    <property type="project" value="InterPro"/>
</dbReference>
<evidence type="ECO:0000259" key="9">
    <source>
        <dbReference type="Pfam" id="PF02729"/>
    </source>
</evidence>
<feature type="binding site" evidence="7">
    <location>
        <position position="53"/>
    </location>
    <ligand>
        <name>carbamoyl phosphate</name>
        <dbReference type="ChEBI" id="CHEBI:58228"/>
    </ligand>
</feature>
<comment type="function">
    <text evidence="5 7">Catalyzes the condensation of carbamoyl phosphate and aspartate to form carbamoyl aspartate and inorganic phosphate, the committed step in the de novo pyrimidine nucleotide biosynthesis pathway.</text>
</comment>
<feature type="binding site" evidence="7">
    <location>
        <position position="131"/>
    </location>
    <ligand>
        <name>carbamoyl phosphate</name>
        <dbReference type="ChEBI" id="CHEBI:58228"/>
    </ligand>
</feature>
<dbReference type="Gene3D" id="3.40.50.1370">
    <property type="entry name" value="Aspartate/ornithine carbamoyltransferase"/>
    <property type="match status" value="2"/>
</dbReference>
<comment type="subunit">
    <text evidence="7">Heterododecamer (2C3:3R2) of six catalytic PyrB chains organized as two trimers (C3), and six regulatory PyrI chains organized as three dimers (R2).</text>
</comment>
<feature type="binding site" evidence="7">
    <location>
        <position position="170"/>
    </location>
    <ligand>
        <name>L-aspartate</name>
        <dbReference type="ChEBI" id="CHEBI:29991"/>
    </ligand>
</feature>
<feature type="domain" description="Aspartate/ornithine carbamoyltransferase Asp/Orn-binding" evidence="8">
    <location>
        <begin position="157"/>
        <end position="306"/>
    </location>
</feature>
<dbReference type="EC" id="2.1.3.2" evidence="7"/>
<dbReference type="InterPro" id="IPR006130">
    <property type="entry name" value="Asp/Orn_carbamoylTrfase"/>
</dbReference>
<dbReference type="STRING" id="1921764.BSR28_04125"/>
<dbReference type="Proteomes" id="UP000186785">
    <property type="component" value="Unassembled WGS sequence"/>
</dbReference>
<reference evidence="10 11" key="1">
    <citation type="submission" date="2016-11" db="EMBL/GenBank/DDBJ databases">
        <title>Actinomyces gypaetusis sp. nov. isolated from the vulture Gypaetus barbatus in Qinghai Tibet Plateau China.</title>
        <authorList>
            <person name="Meng X."/>
        </authorList>
    </citation>
    <scope>NUCLEOTIDE SEQUENCE [LARGE SCALE GENOMIC DNA]</scope>
    <source>
        <strain evidence="10 11">VUL4_2</strain>
    </source>
</reference>
<dbReference type="GO" id="GO:0006207">
    <property type="term" value="P:'de novo' pyrimidine nucleobase biosynthetic process"/>
    <property type="evidence" value="ECO:0007669"/>
    <property type="project" value="InterPro"/>
</dbReference>
<dbReference type="HAMAP" id="MF_00001">
    <property type="entry name" value="Asp_carb_tr"/>
    <property type="match status" value="1"/>
</dbReference>
<keyword evidence="11" id="KW-1185">Reference proteome</keyword>